<dbReference type="Pfam" id="PF01202">
    <property type="entry name" value="SKI"/>
    <property type="match status" value="1"/>
</dbReference>
<keyword evidence="10" id="KW-1185">Reference proteome</keyword>
<evidence type="ECO:0000256" key="7">
    <source>
        <dbReference type="ARBA" id="ARBA00048090"/>
    </source>
</evidence>
<comment type="caution">
    <text evidence="9">The sequence shown here is derived from an EMBL/GenBank/DDBJ whole genome shotgun (WGS) entry which is preliminary data.</text>
</comment>
<dbReference type="GO" id="GO:0005975">
    <property type="term" value="P:carbohydrate metabolic process"/>
    <property type="evidence" value="ECO:0007669"/>
    <property type="project" value="InterPro"/>
</dbReference>
<proteinExistence type="inferred from homology"/>
<keyword evidence="3 8" id="KW-0808">Transferase</keyword>
<dbReference type="GO" id="GO:0046316">
    <property type="term" value="F:gluconokinase activity"/>
    <property type="evidence" value="ECO:0007669"/>
    <property type="project" value="UniProtKB-EC"/>
</dbReference>
<dbReference type="EMBL" id="AMPZ03000003">
    <property type="protein sequence ID" value="KAH9587328.1"/>
    <property type="molecule type" value="Genomic_DNA"/>
</dbReference>
<evidence type="ECO:0000256" key="2">
    <source>
        <dbReference type="ARBA" id="ARBA00008420"/>
    </source>
</evidence>
<keyword evidence="6 8" id="KW-0067">ATP-binding</keyword>
<dbReference type="SUPFAM" id="SSF52540">
    <property type="entry name" value="P-loop containing nucleoside triphosphate hydrolases"/>
    <property type="match status" value="1"/>
</dbReference>
<dbReference type="GO" id="GO:0005524">
    <property type="term" value="F:ATP binding"/>
    <property type="evidence" value="ECO:0007669"/>
    <property type="project" value="UniProtKB-KW"/>
</dbReference>
<evidence type="ECO:0000256" key="5">
    <source>
        <dbReference type="ARBA" id="ARBA00022777"/>
    </source>
</evidence>
<dbReference type="InterPro" id="IPR027417">
    <property type="entry name" value="P-loop_NTPase"/>
</dbReference>
<evidence type="ECO:0000313" key="9">
    <source>
        <dbReference type="EMBL" id="KAH9587328.1"/>
    </source>
</evidence>
<evidence type="ECO:0000256" key="6">
    <source>
        <dbReference type="ARBA" id="ARBA00022840"/>
    </source>
</evidence>
<dbReference type="AlphaFoldDB" id="A0A6A5DYH0"/>
<evidence type="ECO:0000256" key="4">
    <source>
        <dbReference type="ARBA" id="ARBA00022741"/>
    </source>
</evidence>
<organism evidence="9 10">
    <name type="scientific">Schistosoma haematobium</name>
    <name type="common">Blood fluke</name>
    <dbReference type="NCBI Taxonomy" id="6185"/>
    <lineage>
        <taxon>Eukaryota</taxon>
        <taxon>Metazoa</taxon>
        <taxon>Spiralia</taxon>
        <taxon>Lophotrochozoa</taxon>
        <taxon>Platyhelminthes</taxon>
        <taxon>Trematoda</taxon>
        <taxon>Digenea</taxon>
        <taxon>Strigeidida</taxon>
        <taxon>Schistosomatoidea</taxon>
        <taxon>Schistosomatidae</taxon>
        <taxon>Schistosoma</taxon>
    </lineage>
</organism>
<dbReference type="GeneID" id="24588737"/>
<evidence type="ECO:0000256" key="3">
    <source>
        <dbReference type="ARBA" id="ARBA00022679"/>
    </source>
</evidence>
<dbReference type="OrthoDB" id="275177at2759"/>
<dbReference type="PANTHER" id="PTHR43442:SF3">
    <property type="entry name" value="GLUCONOKINASE-RELATED"/>
    <property type="match status" value="1"/>
</dbReference>
<name>A0A6A5DYH0_SCHHA</name>
<dbReference type="EC" id="2.7.1.12" evidence="8"/>
<accession>A0A6A5DYH0</accession>
<sequence>MIIVIMGPCGCGKSTVGDSLAIRTNWPFIEGDDYHSDSNRFKTSMGIPLNDEDRLPWLRSLRNELMQHKNAILACSALKKSYRNILSSSNDANYQTRTLFVLLSANKSLLQKRVSERKGHFAHPSLIESQLETLESFGEDEEYLVIDAICPQENISSNSKLTPCIQINLETTQ</sequence>
<dbReference type="FunFam" id="3.40.50.300:FF:000522">
    <property type="entry name" value="Gluconokinase"/>
    <property type="match status" value="1"/>
</dbReference>
<dbReference type="RefSeq" id="XP_035590080.1">
    <property type="nucleotide sequence ID" value="XM_035734076.2"/>
</dbReference>
<dbReference type="PANTHER" id="PTHR43442">
    <property type="entry name" value="GLUCONOKINASE-RELATED"/>
    <property type="match status" value="1"/>
</dbReference>
<gene>
    <name evidence="9" type="ORF">MS3_00005107</name>
</gene>
<reference evidence="9" key="3">
    <citation type="submission" date="2021-06" db="EMBL/GenBank/DDBJ databases">
        <title>Chromosome-level genome assembly for S. haematobium.</title>
        <authorList>
            <person name="Stroehlein A.J."/>
        </authorList>
    </citation>
    <scope>NUCLEOTIDE SEQUENCE</scope>
</reference>
<dbReference type="NCBIfam" id="TIGR01313">
    <property type="entry name" value="therm_gnt_kin"/>
    <property type="match status" value="1"/>
</dbReference>
<dbReference type="KEGG" id="shx:MS3_00005107"/>
<protein>
    <recommendedName>
        <fullName evidence="8">Gluconokinase</fullName>
        <ecNumber evidence="8">2.7.1.12</ecNumber>
    </recommendedName>
</protein>
<dbReference type="GO" id="GO:0005737">
    <property type="term" value="C:cytoplasm"/>
    <property type="evidence" value="ECO:0007669"/>
    <property type="project" value="TreeGrafter"/>
</dbReference>
<comment type="catalytic activity">
    <reaction evidence="7 8">
        <text>D-gluconate + ATP = 6-phospho-D-gluconate + ADP + H(+)</text>
        <dbReference type="Rhea" id="RHEA:19433"/>
        <dbReference type="ChEBI" id="CHEBI:15378"/>
        <dbReference type="ChEBI" id="CHEBI:18391"/>
        <dbReference type="ChEBI" id="CHEBI:30616"/>
        <dbReference type="ChEBI" id="CHEBI:58759"/>
        <dbReference type="ChEBI" id="CHEBI:456216"/>
        <dbReference type="EC" id="2.7.1.12"/>
    </reaction>
</comment>
<reference evidence="9" key="1">
    <citation type="journal article" date="2012" name="Nat. Genet.">
        <title>Whole-genome sequence of Schistosoma haematobium.</title>
        <authorList>
            <person name="Young N.D."/>
            <person name="Jex A.R."/>
            <person name="Li B."/>
            <person name="Liu S."/>
            <person name="Yang L."/>
            <person name="Xiong Z."/>
            <person name="Li Y."/>
            <person name="Cantacessi C."/>
            <person name="Hall R.S."/>
            <person name="Xu X."/>
            <person name="Chen F."/>
            <person name="Wu X."/>
            <person name="Zerlotini A."/>
            <person name="Oliveira G."/>
            <person name="Hofmann A."/>
            <person name="Zhang G."/>
            <person name="Fang X."/>
            <person name="Kang Y."/>
            <person name="Campbell B.E."/>
            <person name="Loukas A."/>
            <person name="Ranganathan S."/>
            <person name="Rollinson D."/>
            <person name="Rinaldi G."/>
            <person name="Brindley P.J."/>
            <person name="Yang H."/>
            <person name="Wang J."/>
            <person name="Wang J."/>
            <person name="Gasser R.B."/>
        </authorList>
    </citation>
    <scope>NUCLEOTIDE SEQUENCE</scope>
</reference>
<evidence type="ECO:0000256" key="1">
    <source>
        <dbReference type="ARBA" id="ARBA00004875"/>
    </source>
</evidence>
<dbReference type="InterPro" id="IPR031322">
    <property type="entry name" value="Shikimate/glucono_kinase"/>
</dbReference>
<dbReference type="Gene3D" id="3.40.50.300">
    <property type="entry name" value="P-loop containing nucleotide triphosphate hydrolases"/>
    <property type="match status" value="1"/>
</dbReference>
<evidence type="ECO:0000256" key="8">
    <source>
        <dbReference type="RuleBase" id="RU363066"/>
    </source>
</evidence>
<dbReference type="Proteomes" id="UP000471633">
    <property type="component" value="Unassembled WGS sequence"/>
</dbReference>
<dbReference type="CTD" id="24588737"/>
<comment type="pathway">
    <text evidence="1 8">Carbohydrate acid metabolism; D-gluconate degradation.</text>
</comment>
<keyword evidence="4 8" id="KW-0547">Nucleotide-binding</keyword>
<reference evidence="9" key="4">
    <citation type="journal article" date="2022" name="PLoS Pathog.">
        <title>Chromosome-level genome of Schistosoma haematobium underpins genome-wide explorations of molecular variation.</title>
        <authorList>
            <person name="Stroehlein A.J."/>
            <person name="Korhonen P.K."/>
            <person name="Lee V.V."/>
            <person name="Ralph S.A."/>
            <person name="Mentink-Kane M."/>
            <person name="You H."/>
            <person name="McManus D.P."/>
            <person name="Tchuente L.T."/>
            <person name="Stothard J.R."/>
            <person name="Kaur P."/>
            <person name="Dudchenko O."/>
            <person name="Aiden E.L."/>
            <person name="Yang B."/>
            <person name="Yang H."/>
            <person name="Emery A.M."/>
            <person name="Webster B.L."/>
            <person name="Brindley P.J."/>
            <person name="Rollinson D."/>
            <person name="Chang B.C.H."/>
            <person name="Gasser R.B."/>
            <person name="Young N.D."/>
        </authorList>
    </citation>
    <scope>NUCLEOTIDE SEQUENCE</scope>
</reference>
<dbReference type="InterPro" id="IPR006001">
    <property type="entry name" value="Therm_gnt_kin"/>
</dbReference>
<comment type="similarity">
    <text evidence="2 8">Belongs to the gluconokinase GntK/GntV family.</text>
</comment>
<dbReference type="CDD" id="cd02021">
    <property type="entry name" value="GntK"/>
    <property type="match status" value="1"/>
</dbReference>
<keyword evidence="5 8" id="KW-0418">Kinase</keyword>
<evidence type="ECO:0000313" key="10">
    <source>
        <dbReference type="Proteomes" id="UP000471633"/>
    </source>
</evidence>
<reference evidence="9" key="2">
    <citation type="journal article" date="2019" name="Gigascience">
        <title>High-quality Schistosoma haematobium genome achieved by single-molecule and long-range sequencing.</title>
        <authorList>
            <person name="Stroehlein A.J."/>
            <person name="Korhonen P.K."/>
            <person name="Chong T.M."/>
            <person name="Lim Y.L."/>
            <person name="Chan K.G."/>
            <person name="Webster B."/>
            <person name="Rollinson D."/>
            <person name="Brindley P.J."/>
            <person name="Gasser R.B."/>
            <person name="Young N.D."/>
        </authorList>
    </citation>
    <scope>NUCLEOTIDE SEQUENCE</scope>
</reference>